<feature type="region of interest" description="Disordered" evidence="1">
    <location>
        <begin position="143"/>
        <end position="167"/>
    </location>
</feature>
<evidence type="ECO:0000313" key="3">
    <source>
        <dbReference type="Proteomes" id="UP001219518"/>
    </source>
</evidence>
<feature type="compositionally biased region" description="Low complexity" evidence="1">
    <location>
        <begin position="41"/>
        <end position="51"/>
    </location>
</feature>
<organism evidence="2 3">
    <name type="scientific">Frankliniella fusca</name>
    <dbReference type="NCBI Taxonomy" id="407009"/>
    <lineage>
        <taxon>Eukaryota</taxon>
        <taxon>Metazoa</taxon>
        <taxon>Ecdysozoa</taxon>
        <taxon>Arthropoda</taxon>
        <taxon>Hexapoda</taxon>
        <taxon>Insecta</taxon>
        <taxon>Pterygota</taxon>
        <taxon>Neoptera</taxon>
        <taxon>Paraneoptera</taxon>
        <taxon>Thysanoptera</taxon>
        <taxon>Terebrantia</taxon>
        <taxon>Thripoidea</taxon>
        <taxon>Thripidae</taxon>
        <taxon>Frankliniella</taxon>
    </lineage>
</organism>
<feature type="compositionally biased region" description="Polar residues" evidence="1">
    <location>
        <begin position="149"/>
        <end position="161"/>
    </location>
</feature>
<feature type="compositionally biased region" description="Pro residues" evidence="1">
    <location>
        <begin position="115"/>
        <end position="126"/>
    </location>
</feature>
<protein>
    <submittedName>
        <fullName evidence="2">Protein NPAT</fullName>
    </submittedName>
</protein>
<reference evidence="2" key="2">
    <citation type="journal article" date="2023" name="BMC Genomics">
        <title>Pest status, molecular evolution, and epigenetic factors derived from the genome assembly of Frankliniella fusca, a thysanopteran phytovirus vector.</title>
        <authorList>
            <person name="Catto M.A."/>
            <person name="Labadie P.E."/>
            <person name="Jacobson A.L."/>
            <person name="Kennedy G.G."/>
            <person name="Srinivasan R."/>
            <person name="Hunt B.G."/>
        </authorList>
    </citation>
    <scope>NUCLEOTIDE SEQUENCE</scope>
    <source>
        <strain evidence="2">PL_HMW_Pooled</strain>
    </source>
</reference>
<proteinExistence type="predicted"/>
<dbReference type="Proteomes" id="UP001219518">
    <property type="component" value="Unassembled WGS sequence"/>
</dbReference>
<keyword evidence="3" id="KW-1185">Reference proteome</keyword>
<feature type="compositionally biased region" description="Low complexity" evidence="1">
    <location>
        <begin position="19"/>
        <end position="32"/>
    </location>
</feature>
<dbReference type="EMBL" id="JAHWGI010000960">
    <property type="protein sequence ID" value="KAK3918784.1"/>
    <property type="molecule type" value="Genomic_DNA"/>
</dbReference>
<evidence type="ECO:0000313" key="2">
    <source>
        <dbReference type="EMBL" id="KAK3918784.1"/>
    </source>
</evidence>
<reference evidence="2" key="1">
    <citation type="submission" date="2021-07" db="EMBL/GenBank/DDBJ databases">
        <authorList>
            <person name="Catto M.A."/>
            <person name="Jacobson A."/>
            <person name="Kennedy G."/>
            <person name="Labadie P."/>
            <person name="Hunt B.G."/>
            <person name="Srinivasan R."/>
        </authorList>
    </citation>
    <scope>NUCLEOTIDE SEQUENCE</scope>
    <source>
        <strain evidence="2">PL_HMW_Pooled</strain>
        <tissue evidence="2">Head</tissue>
    </source>
</reference>
<name>A0AAE1LHE2_9NEOP</name>
<gene>
    <name evidence="2" type="ORF">KUF71_008032</name>
</gene>
<comment type="caution">
    <text evidence="2">The sequence shown here is derived from an EMBL/GenBank/DDBJ whole genome shotgun (WGS) entry which is preliminary data.</text>
</comment>
<dbReference type="AlphaFoldDB" id="A0AAE1LHE2"/>
<feature type="compositionally biased region" description="Polar residues" evidence="1">
    <location>
        <begin position="52"/>
        <end position="68"/>
    </location>
</feature>
<sequence length="295" mass="29255">MGRNRRSPAANSVSTIRTRAGAAGRSPGRRLPAGPPGAGPGRPRAVAAAAGTSSSNQQPHCRPSSHSLEGSGAPVHGPASQGNHFKQRLGTPVPSAISAKAGRACGSAGAHPRGHIPPPAPGPAAAPAPRRITVKGKDVTEELVRARSEPSQQARVRSKSVTPPGPVGAVGSVAVPAPPPLRLPCTLLATVHLPAEASASPARRSRRVPVADEWGSLEPWGLRDDAPSASASATATASITASSGLGLGPRRSATASGGAPWSWGGAGAGPAPGAAAAGSRPRHGNVWDSFGIPLT</sequence>
<evidence type="ECO:0000256" key="1">
    <source>
        <dbReference type="SAM" id="MobiDB-lite"/>
    </source>
</evidence>
<feature type="region of interest" description="Disordered" evidence="1">
    <location>
        <begin position="242"/>
        <end position="295"/>
    </location>
</feature>
<feature type="region of interest" description="Disordered" evidence="1">
    <location>
        <begin position="1"/>
        <end position="130"/>
    </location>
</feature>
<accession>A0AAE1LHE2</accession>